<dbReference type="STRING" id="188872.SAMN03080602_02938"/>
<gene>
    <name evidence="1" type="ORF">SAMN03080602_02938</name>
</gene>
<dbReference type="EMBL" id="FXAO01000006">
    <property type="protein sequence ID" value="SMG41009.1"/>
    <property type="molecule type" value="Genomic_DNA"/>
</dbReference>
<reference evidence="2" key="1">
    <citation type="submission" date="2017-04" db="EMBL/GenBank/DDBJ databases">
        <authorList>
            <person name="Varghese N."/>
            <person name="Submissions S."/>
        </authorList>
    </citation>
    <scope>NUCLEOTIDE SEQUENCE [LARGE SCALE GENOMIC DNA]</scope>
    <source>
        <strain evidence="2">DSM 19835</strain>
    </source>
</reference>
<name>A0A1X7KIH5_9FLAO</name>
<organism evidence="1 2">
    <name type="scientific">Arenibacter troitsensis</name>
    <dbReference type="NCBI Taxonomy" id="188872"/>
    <lineage>
        <taxon>Bacteria</taxon>
        <taxon>Pseudomonadati</taxon>
        <taxon>Bacteroidota</taxon>
        <taxon>Flavobacteriia</taxon>
        <taxon>Flavobacteriales</taxon>
        <taxon>Flavobacteriaceae</taxon>
        <taxon>Arenibacter</taxon>
    </lineage>
</organism>
<accession>A0A1X7KIH5</accession>
<dbReference type="Proteomes" id="UP000193420">
    <property type="component" value="Unassembled WGS sequence"/>
</dbReference>
<dbReference type="OrthoDB" id="259356at2"/>
<sequence length="122" mass="13906">MQYLTTTIDVAFLISNTSPNPFGQIDIDLPIKKLKYNEWIPLLGRTLSQWIVWTGINEPSVKSLPQNYKQDERGKNKASIGHGDSMGIFKVAKVDGDCFMQDINIRPILEFHDWIKNEAGLQ</sequence>
<dbReference type="RefSeq" id="WP_085499695.1">
    <property type="nucleotide sequence ID" value="NZ_FXAO01000006.1"/>
</dbReference>
<dbReference type="AlphaFoldDB" id="A0A1X7KIH5"/>
<protein>
    <submittedName>
        <fullName evidence="1">Uncharacterized protein</fullName>
    </submittedName>
</protein>
<keyword evidence="2" id="KW-1185">Reference proteome</keyword>
<evidence type="ECO:0000313" key="2">
    <source>
        <dbReference type="Proteomes" id="UP000193420"/>
    </source>
</evidence>
<evidence type="ECO:0000313" key="1">
    <source>
        <dbReference type="EMBL" id="SMG41009.1"/>
    </source>
</evidence>
<proteinExistence type="predicted"/>